<dbReference type="Proteomes" id="UP001175271">
    <property type="component" value="Unassembled WGS sequence"/>
</dbReference>
<feature type="compositionally biased region" description="Pro residues" evidence="1">
    <location>
        <begin position="163"/>
        <end position="175"/>
    </location>
</feature>
<proteinExistence type="predicted"/>
<feature type="compositionally biased region" description="Polar residues" evidence="1">
    <location>
        <begin position="36"/>
        <end position="53"/>
    </location>
</feature>
<gene>
    <name evidence="2" type="ORF">QR680_004356</name>
</gene>
<keyword evidence="3" id="KW-1185">Reference proteome</keyword>
<reference evidence="2" key="1">
    <citation type="submission" date="2023-06" db="EMBL/GenBank/DDBJ databases">
        <title>Genomic analysis of the entomopathogenic nematode Steinernema hermaphroditum.</title>
        <authorList>
            <person name="Schwarz E.M."/>
            <person name="Heppert J.K."/>
            <person name="Baniya A."/>
            <person name="Schwartz H.T."/>
            <person name="Tan C.-H."/>
            <person name="Antoshechkin I."/>
            <person name="Sternberg P.W."/>
            <person name="Goodrich-Blair H."/>
            <person name="Dillman A.R."/>
        </authorList>
    </citation>
    <scope>NUCLEOTIDE SEQUENCE</scope>
    <source>
        <strain evidence="2">PS9179</strain>
        <tissue evidence="2">Whole animal</tissue>
    </source>
</reference>
<organism evidence="2 3">
    <name type="scientific">Steinernema hermaphroditum</name>
    <dbReference type="NCBI Taxonomy" id="289476"/>
    <lineage>
        <taxon>Eukaryota</taxon>
        <taxon>Metazoa</taxon>
        <taxon>Ecdysozoa</taxon>
        <taxon>Nematoda</taxon>
        <taxon>Chromadorea</taxon>
        <taxon>Rhabditida</taxon>
        <taxon>Tylenchina</taxon>
        <taxon>Panagrolaimomorpha</taxon>
        <taxon>Strongyloidoidea</taxon>
        <taxon>Steinernematidae</taxon>
        <taxon>Steinernema</taxon>
    </lineage>
</organism>
<dbReference type="AlphaFoldDB" id="A0AA39LTV7"/>
<protein>
    <submittedName>
        <fullName evidence="2">Uncharacterized protein</fullName>
    </submittedName>
</protein>
<accession>A0AA39LTV7</accession>
<feature type="region of interest" description="Disordered" evidence="1">
    <location>
        <begin position="163"/>
        <end position="191"/>
    </location>
</feature>
<sequence length="259" mass="28984">MASKSAAPMDSRGAALERLVESAAPSLPPWLPGTSLPRTFSDSEESCSCSHTRPPSRFRSGAQERSRASFWLRKAPLLQLLPTTTLDSQETPRHRFSTTPSLAPKSASPAHFLFYDKRFFAERRSRAPSTPTSTSSRLLSDERFLRTALPLFVAAPVPPMSACPSTAFPPRPLPKYNPQGSQERRSHLSSPKDASFAASSEYYPRLQQAPSPRLLFSVTHSWRSEERLRRALPQRRFLSYDKRCSVKSRSRALSYPSST</sequence>
<evidence type="ECO:0000313" key="3">
    <source>
        <dbReference type="Proteomes" id="UP001175271"/>
    </source>
</evidence>
<evidence type="ECO:0000256" key="1">
    <source>
        <dbReference type="SAM" id="MobiDB-lite"/>
    </source>
</evidence>
<comment type="caution">
    <text evidence="2">The sequence shown here is derived from an EMBL/GenBank/DDBJ whole genome shotgun (WGS) entry which is preliminary data.</text>
</comment>
<feature type="region of interest" description="Disordered" evidence="1">
    <location>
        <begin position="25"/>
        <end position="62"/>
    </location>
</feature>
<dbReference type="EMBL" id="JAUCMV010000003">
    <property type="protein sequence ID" value="KAK0409129.1"/>
    <property type="molecule type" value="Genomic_DNA"/>
</dbReference>
<evidence type="ECO:0000313" key="2">
    <source>
        <dbReference type="EMBL" id="KAK0409129.1"/>
    </source>
</evidence>
<name>A0AA39LTV7_9BILA</name>